<dbReference type="AlphaFoldDB" id="A0A6F8Y0H9"/>
<evidence type="ECO:0000256" key="3">
    <source>
        <dbReference type="ARBA" id="ARBA00022729"/>
    </source>
</evidence>
<keyword evidence="3" id="KW-0732">Signal</keyword>
<protein>
    <recommendedName>
        <fullName evidence="7">Gram-positive cocci surface proteins LPxTG domain-containing protein</fullName>
    </recommendedName>
</protein>
<sequence length="197" mass="20375">MTGDQLADLRAEGATASGEKDDVVQVQPSFTNLGPAMLEYYGEPVFRVTIPEGTTAVEVSFDCQPYTSDDEWDQWNAKWGEPGAREYACLATETPKGVKNLYNFGLRIDDVVADASGAVSVRLAGDPNSENDSAKIVINPTNAGGGNGDGGTGGGDGGPLPVTGASTGLYAGIGGLLLAAGIGGYLLAKRRRTRFVA</sequence>
<keyword evidence="6" id="KW-1133">Transmembrane helix</keyword>
<feature type="transmembrane region" description="Helical" evidence="6">
    <location>
        <begin position="169"/>
        <end position="188"/>
    </location>
</feature>
<feature type="region of interest" description="Disordered" evidence="5">
    <location>
        <begin position="124"/>
        <end position="159"/>
    </location>
</feature>
<accession>A0A6F8Y0H9</accession>
<dbReference type="Proteomes" id="UP000502508">
    <property type="component" value="Chromosome"/>
</dbReference>
<feature type="domain" description="Gram-positive cocci surface proteins LPxTG" evidence="7">
    <location>
        <begin position="160"/>
        <end position="197"/>
    </location>
</feature>
<evidence type="ECO:0000256" key="6">
    <source>
        <dbReference type="SAM" id="Phobius"/>
    </source>
</evidence>
<keyword evidence="6" id="KW-0472">Membrane</keyword>
<evidence type="ECO:0000256" key="1">
    <source>
        <dbReference type="ARBA" id="ARBA00022512"/>
    </source>
</evidence>
<proteinExistence type="predicted"/>
<organism evidence="8 9">
    <name type="scientific">Phytohabitans flavus</name>
    <dbReference type="NCBI Taxonomy" id="1076124"/>
    <lineage>
        <taxon>Bacteria</taxon>
        <taxon>Bacillati</taxon>
        <taxon>Actinomycetota</taxon>
        <taxon>Actinomycetes</taxon>
        <taxon>Micromonosporales</taxon>
        <taxon>Micromonosporaceae</taxon>
    </lineage>
</organism>
<gene>
    <name evidence="8" type="ORF">Pflav_060320</name>
</gene>
<reference evidence="8 9" key="2">
    <citation type="submission" date="2020-03" db="EMBL/GenBank/DDBJ databases">
        <authorList>
            <person name="Ichikawa N."/>
            <person name="Kimura A."/>
            <person name="Kitahashi Y."/>
            <person name="Uohara A."/>
        </authorList>
    </citation>
    <scope>NUCLEOTIDE SEQUENCE [LARGE SCALE GENOMIC DNA]</scope>
    <source>
        <strain evidence="8 9">NBRC 107702</strain>
    </source>
</reference>
<dbReference type="PROSITE" id="PS50847">
    <property type="entry name" value="GRAM_POS_ANCHORING"/>
    <property type="match status" value="1"/>
</dbReference>
<evidence type="ECO:0000259" key="7">
    <source>
        <dbReference type="PROSITE" id="PS50847"/>
    </source>
</evidence>
<feature type="region of interest" description="Disordered" evidence="5">
    <location>
        <begin position="1"/>
        <end position="20"/>
    </location>
</feature>
<dbReference type="NCBIfam" id="TIGR01167">
    <property type="entry name" value="LPXTG_anchor"/>
    <property type="match status" value="1"/>
</dbReference>
<keyword evidence="6" id="KW-0812">Transmembrane</keyword>
<evidence type="ECO:0000256" key="4">
    <source>
        <dbReference type="ARBA" id="ARBA00023088"/>
    </source>
</evidence>
<keyword evidence="2" id="KW-0964">Secreted</keyword>
<evidence type="ECO:0000313" key="9">
    <source>
        <dbReference type="Proteomes" id="UP000502508"/>
    </source>
</evidence>
<evidence type="ECO:0000256" key="5">
    <source>
        <dbReference type="SAM" id="MobiDB-lite"/>
    </source>
</evidence>
<name>A0A6F8Y0H9_9ACTN</name>
<keyword evidence="1" id="KW-0134">Cell wall</keyword>
<dbReference type="KEGG" id="pfla:Pflav_060320"/>
<dbReference type="EMBL" id="AP022870">
    <property type="protein sequence ID" value="BCB79622.1"/>
    <property type="molecule type" value="Genomic_DNA"/>
</dbReference>
<evidence type="ECO:0000256" key="2">
    <source>
        <dbReference type="ARBA" id="ARBA00022525"/>
    </source>
</evidence>
<evidence type="ECO:0000313" key="8">
    <source>
        <dbReference type="EMBL" id="BCB79622.1"/>
    </source>
</evidence>
<keyword evidence="9" id="KW-1185">Reference proteome</keyword>
<keyword evidence="4" id="KW-0572">Peptidoglycan-anchor</keyword>
<reference evidence="8 9" key="1">
    <citation type="submission" date="2020-03" db="EMBL/GenBank/DDBJ databases">
        <title>Whole genome shotgun sequence of Phytohabitans flavus NBRC 107702.</title>
        <authorList>
            <person name="Komaki H."/>
            <person name="Tamura T."/>
        </authorList>
    </citation>
    <scope>NUCLEOTIDE SEQUENCE [LARGE SCALE GENOMIC DNA]</scope>
    <source>
        <strain evidence="8 9">NBRC 107702</strain>
    </source>
</reference>
<dbReference type="InterPro" id="IPR019931">
    <property type="entry name" value="LPXTG_anchor"/>
</dbReference>
<feature type="compositionally biased region" description="Gly residues" evidence="5">
    <location>
        <begin position="143"/>
        <end position="158"/>
    </location>
</feature>